<reference evidence="1" key="2">
    <citation type="journal article" date="2015" name="Fish Shellfish Immunol.">
        <title>Early steps in the European eel (Anguilla anguilla)-Vibrio vulnificus interaction in the gills: Role of the RtxA13 toxin.</title>
        <authorList>
            <person name="Callol A."/>
            <person name="Pajuelo D."/>
            <person name="Ebbesson L."/>
            <person name="Teles M."/>
            <person name="MacKenzie S."/>
            <person name="Amaro C."/>
        </authorList>
    </citation>
    <scope>NUCLEOTIDE SEQUENCE</scope>
</reference>
<evidence type="ECO:0000313" key="1">
    <source>
        <dbReference type="EMBL" id="JAH47513.1"/>
    </source>
</evidence>
<reference evidence="1" key="1">
    <citation type="submission" date="2014-11" db="EMBL/GenBank/DDBJ databases">
        <authorList>
            <person name="Amaro Gonzalez C."/>
        </authorList>
    </citation>
    <scope>NUCLEOTIDE SEQUENCE</scope>
</reference>
<sequence>MELPNFGSHTLEWVVSLSPMTYPWDL</sequence>
<dbReference type="EMBL" id="GBXM01061064">
    <property type="protein sequence ID" value="JAH47513.1"/>
    <property type="molecule type" value="Transcribed_RNA"/>
</dbReference>
<organism evidence="1">
    <name type="scientific">Anguilla anguilla</name>
    <name type="common">European freshwater eel</name>
    <name type="synonym">Muraena anguilla</name>
    <dbReference type="NCBI Taxonomy" id="7936"/>
    <lineage>
        <taxon>Eukaryota</taxon>
        <taxon>Metazoa</taxon>
        <taxon>Chordata</taxon>
        <taxon>Craniata</taxon>
        <taxon>Vertebrata</taxon>
        <taxon>Euteleostomi</taxon>
        <taxon>Actinopterygii</taxon>
        <taxon>Neopterygii</taxon>
        <taxon>Teleostei</taxon>
        <taxon>Anguilliformes</taxon>
        <taxon>Anguillidae</taxon>
        <taxon>Anguilla</taxon>
    </lineage>
</organism>
<protein>
    <submittedName>
        <fullName evidence="1">Uncharacterized protein</fullName>
    </submittedName>
</protein>
<dbReference type="AlphaFoldDB" id="A0A0E9T4D8"/>
<proteinExistence type="predicted"/>
<name>A0A0E9T4D8_ANGAN</name>
<accession>A0A0E9T4D8</accession>